<feature type="transmembrane region" description="Helical" evidence="1">
    <location>
        <begin position="112"/>
        <end position="137"/>
    </location>
</feature>
<feature type="transmembrane region" description="Helical" evidence="1">
    <location>
        <begin position="72"/>
        <end position="91"/>
    </location>
</feature>
<dbReference type="AlphaFoldDB" id="A0A5C5WAP9"/>
<dbReference type="PANTHER" id="PTHR32251:SF17">
    <property type="entry name" value="STEROID 5-ALPHA REDUCTASE C-TERMINAL DOMAIN-CONTAINING PROTEIN"/>
    <property type="match status" value="1"/>
</dbReference>
<gene>
    <name evidence="2" type="ORF">KOR42_41470</name>
</gene>
<keyword evidence="1" id="KW-0472">Membrane</keyword>
<comment type="caution">
    <text evidence="2">The sequence shown here is derived from an EMBL/GenBank/DDBJ whole genome shotgun (WGS) entry which is preliminary data.</text>
</comment>
<keyword evidence="1" id="KW-1133">Transmembrane helix</keyword>
<accession>A0A5C5WAP9</accession>
<dbReference type="InterPro" id="IPR010721">
    <property type="entry name" value="UstE-like"/>
</dbReference>
<dbReference type="RefSeq" id="WP_146511537.1">
    <property type="nucleotide sequence ID" value="NZ_SIHI01000023.1"/>
</dbReference>
<dbReference type="PROSITE" id="PS50244">
    <property type="entry name" value="S5A_REDUCTASE"/>
    <property type="match status" value="1"/>
</dbReference>
<organism evidence="2 3">
    <name type="scientific">Thalassoglobus neptunius</name>
    <dbReference type="NCBI Taxonomy" id="1938619"/>
    <lineage>
        <taxon>Bacteria</taxon>
        <taxon>Pseudomonadati</taxon>
        <taxon>Planctomycetota</taxon>
        <taxon>Planctomycetia</taxon>
        <taxon>Planctomycetales</taxon>
        <taxon>Planctomycetaceae</taxon>
        <taxon>Thalassoglobus</taxon>
    </lineage>
</organism>
<dbReference type="EMBL" id="SIHI01000023">
    <property type="protein sequence ID" value="TWT47149.1"/>
    <property type="molecule type" value="Genomic_DNA"/>
</dbReference>
<sequence length="269" mass="30852">MWVNVLGGSAVGILILMLSTWGVSVVLRNTSIVDVIWGIGFAIVAFISLIITVPSDRTSVGDFFEWESPSRWLLVMLTTIWGSRLSLHLAVRNYGQPEDKRYAAMRANWGEGYWWKSLFIVFLLQGVVMWVVSLPLQAGIAHAQNGWKLFHWLGLVSWVIGFYFEAVGDWQLTRFRADPANKGKVLQHGLWRYTRHPNYFGDFCIWWGLFLIAVAHGEHLWTIISPVVMSYFLLKISGVTLLEKSLVREKSEYADYVQHTNVFFPGPRR</sequence>
<dbReference type="GO" id="GO:0016020">
    <property type="term" value="C:membrane"/>
    <property type="evidence" value="ECO:0007669"/>
    <property type="project" value="TreeGrafter"/>
</dbReference>
<protein>
    <submittedName>
        <fullName evidence="2">3-oxo-5-alpha-steroid 4-dehydrogenase</fullName>
    </submittedName>
</protein>
<dbReference type="Proteomes" id="UP000317243">
    <property type="component" value="Unassembled WGS sequence"/>
</dbReference>
<dbReference type="Pfam" id="PF06966">
    <property type="entry name" value="DUF1295"/>
    <property type="match status" value="1"/>
</dbReference>
<feature type="transmembrane region" description="Helical" evidence="1">
    <location>
        <begin position="6"/>
        <end position="27"/>
    </location>
</feature>
<feature type="transmembrane region" description="Helical" evidence="1">
    <location>
        <begin position="149"/>
        <end position="167"/>
    </location>
</feature>
<evidence type="ECO:0000256" key="1">
    <source>
        <dbReference type="SAM" id="Phobius"/>
    </source>
</evidence>
<reference evidence="2 3" key="1">
    <citation type="submission" date="2019-02" db="EMBL/GenBank/DDBJ databases">
        <title>Deep-cultivation of Planctomycetes and their phenomic and genomic characterization uncovers novel biology.</title>
        <authorList>
            <person name="Wiegand S."/>
            <person name="Jogler M."/>
            <person name="Boedeker C."/>
            <person name="Pinto D."/>
            <person name="Vollmers J."/>
            <person name="Rivas-Marin E."/>
            <person name="Kohn T."/>
            <person name="Peeters S.H."/>
            <person name="Heuer A."/>
            <person name="Rast P."/>
            <person name="Oberbeckmann S."/>
            <person name="Bunk B."/>
            <person name="Jeske O."/>
            <person name="Meyerdierks A."/>
            <person name="Storesund J.E."/>
            <person name="Kallscheuer N."/>
            <person name="Luecker S."/>
            <person name="Lage O.M."/>
            <person name="Pohl T."/>
            <person name="Merkel B.J."/>
            <person name="Hornburger P."/>
            <person name="Mueller R.-W."/>
            <person name="Bruemmer F."/>
            <person name="Labrenz M."/>
            <person name="Spormann A.M."/>
            <person name="Op Den Camp H."/>
            <person name="Overmann J."/>
            <person name="Amann R."/>
            <person name="Jetten M.S.M."/>
            <person name="Mascher T."/>
            <person name="Medema M.H."/>
            <person name="Devos D.P."/>
            <person name="Kaster A.-K."/>
            <person name="Ovreas L."/>
            <person name="Rohde M."/>
            <person name="Galperin M.Y."/>
            <person name="Jogler C."/>
        </authorList>
    </citation>
    <scope>NUCLEOTIDE SEQUENCE [LARGE SCALE GENOMIC DNA]</scope>
    <source>
        <strain evidence="2 3">KOR42</strain>
    </source>
</reference>
<name>A0A5C5WAP9_9PLAN</name>
<feature type="transmembrane region" description="Helical" evidence="1">
    <location>
        <begin position="34"/>
        <end position="52"/>
    </location>
</feature>
<evidence type="ECO:0000313" key="2">
    <source>
        <dbReference type="EMBL" id="TWT47149.1"/>
    </source>
</evidence>
<evidence type="ECO:0000313" key="3">
    <source>
        <dbReference type="Proteomes" id="UP000317243"/>
    </source>
</evidence>
<keyword evidence="1" id="KW-0812">Transmembrane</keyword>
<feature type="transmembrane region" description="Helical" evidence="1">
    <location>
        <begin position="199"/>
        <end position="217"/>
    </location>
</feature>
<dbReference type="OrthoDB" id="9779233at2"/>
<proteinExistence type="predicted"/>
<keyword evidence="3" id="KW-1185">Reference proteome</keyword>
<dbReference type="PANTHER" id="PTHR32251">
    <property type="entry name" value="3-OXO-5-ALPHA-STEROID 4-DEHYDROGENASE"/>
    <property type="match status" value="1"/>
</dbReference>
<dbReference type="Gene3D" id="1.20.120.1630">
    <property type="match status" value="1"/>
</dbReference>